<dbReference type="Gene3D" id="3.40.50.10900">
    <property type="entry name" value="PAC-like subunit"/>
    <property type="match status" value="1"/>
</dbReference>
<proteinExistence type="predicted"/>
<dbReference type="InterPro" id="IPR008492">
    <property type="entry name" value="Rv2714-like"/>
</dbReference>
<dbReference type="Proteomes" id="UP000624325">
    <property type="component" value="Unassembled WGS sequence"/>
</dbReference>
<reference evidence="1 2" key="1">
    <citation type="submission" date="2021-01" db="EMBL/GenBank/DDBJ databases">
        <title>Whole genome shotgun sequence of Asanoa iriomotensis NBRC 100142.</title>
        <authorList>
            <person name="Komaki H."/>
            <person name="Tamura T."/>
        </authorList>
    </citation>
    <scope>NUCLEOTIDE SEQUENCE [LARGE SCALE GENOMIC DNA]</scope>
    <source>
        <strain evidence="1 2">NBRC 100142</strain>
    </source>
</reference>
<dbReference type="PIRSF" id="PIRSF028754">
    <property type="entry name" value="UCP028754"/>
    <property type="match status" value="1"/>
</dbReference>
<protein>
    <recommendedName>
        <fullName evidence="3">ATP-grasp superfamily ATP-dependent carboligase</fullName>
    </recommendedName>
</protein>
<dbReference type="Gene3D" id="1.10.287.100">
    <property type="match status" value="1"/>
</dbReference>
<dbReference type="RefSeq" id="WP_203705965.1">
    <property type="nucleotide sequence ID" value="NZ_BAAALU010000003.1"/>
</dbReference>
<name>A0ABQ4C9Z9_9ACTN</name>
<evidence type="ECO:0000313" key="1">
    <source>
        <dbReference type="EMBL" id="GIF59125.1"/>
    </source>
</evidence>
<dbReference type="InterPro" id="IPR019151">
    <property type="entry name" value="Proteasome_assmbl_chaperone_2"/>
</dbReference>
<dbReference type="Pfam" id="PF09754">
    <property type="entry name" value="PAC2"/>
    <property type="match status" value="1"/>
</dbReference>
<dbReference type="InterPro" id="IPR038389">
    <property type="entry name" value="PSMG2_sf"/>
</dbReference>
<evidence type="ECO:0000313" key="2">
    <source>
        <dbReference type="Proteomes" id="UP000624325"/>
    </source>
</evidence>
<comment type="caution">
    <text evidence="1">The sequence shown here is derived from an EMBL/GenBank/DDBJ whole genome shotgun (WGS) entry which is preliminary data.</text>
</comment>
<evidence type="ECO:0008006" key="3">
    <source>
        <dbReference type="Google" id="ProtNLM"/>
    </source>
</evidence>
<accession>A0ABQ4C9Z9</accession>
<gene>
    <name evidence="1" type="ORF">Air01nite_52200</name>
</gene>
<organism evidence="1 2">
    <name type="scientific">Asanoa iriomotensis</name>
    <dbReference type="NCBI Taxonomy" id="234613"/>
    <lineage>
        <taxon>Bacteria</taxon>
        <taxon>Bacillati</taxon>
        <taxon>Actinomycetota</taxon>
        <taxon>Actinomycetes</taxon>
        <taxon>Micromonosporales</taxon>
        <taxon>Micromonosporaceae</taxon>
        <taxon>Asanoa</taxon>
    </lineage>
</organism>
<keyword evidence="2" id="KW-1185">Reference proteome</keyword>
<sequence length="306" mass="33524">MLDPHTLYELSGDLPEMGEPVLIQTLSGFVDAGNATRLAREHLLATAESRVVATFDIDQLLDYRSRRPPMVFMEDHWEEYADPVLELRMLRDDAGTPYLMLGGPEPDLHWERFTKAVMSLVDRFRVGVTIGLNSIPMAVPHTRPAGVTAHATRRDLISGYEPWLQRVQVPGSAGHLLEFRLGQSGRDAIGFAAHVPHYVSQAEYPAAAEVLLSSVSRTTGLLLPTEGLRTAADAVRVDIDRQVEETNDAAGVVRALEEQYDAFTRGRAGNNLLGPQTGPLPTADELGAELERFLASQPRPGDNPGT</sequence>
<dbReference type="SUPFAM" id="SSF159659">
    <property type="entry name" value="Cgl1923-like"/>
    <property type="match status" value="1"/>
</dbReference>
<dbReference type="EMBL" id="BONC01000042">
    <property type="protein sequence ID" value="GIF59125.1"/>
    <property type="molecule type" value="Genomic_DNA"/>
</dbReference>